<comment type="caution">
    <text evidence="1">The sequence shown here is derived from an EMBL/GenBank/DDBJ whole genome shotgun (WGS) entry which is preliminary data.</text>
</comment>
<dbReference type="AlphaFoldDB" id="A0A7W7CTC1"/>
<proteinExistence type="predicted"/>
<dbReference type="RefSeq" id="WP_184952554.1">
    <property type="nucleotide sequence ID" value="NZ_BOMC01000053.1"/>
</dbReference>
<evidence type="ECO:0000313" key="1">
    <source>
        <dbReference type="EMBL" id="MBB4693994.1"/>
    </source>
</evidence>
<dbReference type="Proteomes" id="UP000542742">
    <property type="component" value="Unassembled WGS sequence"/>
</dbReference>
<dbReference type="EMBL" id="JACHMF010000001">
    <property type="protein sequence ID" value="MBB4693994.1"/>
    <property type="molecule type" value="Genomic_DNA"/>
</dbReference>
<reference evidence="1 2" key="1">
    <citation type="submission" date="2020-08" db="EMBL/GenBank/DDBJ databases">
        <title>Sequencing the genomes of 1000 actinobacteria strains.</title>
        <authorList>
            <person name="Klenk H.-P."/>
        </authorList>
    </citation>
    <scope>NUCLEOTIDE SEQUENCE [LARGE SCALE GENOMIC DNA]</scope>
    <source>
        <strain evidence="1 2">DSM 45518</strain>
    </source>
</reference>
<dbReference type="Pfam" id="PF19953">
    <property type="entry name" value="EACC1"/>
    <property type="match status" value="1"/>
</dbReference>
<protein>
    <submittedName>
        <fullName evidence="1">Uncharacterized protein</fullName>
    </submittedName>
</protein>
<sequence length="113" mass="12334">MDLRLEVQGDDRDAMALSRWLRDERELRGCVRQQPGPMDPEAMGTMTDIVVPLATAVVSGALTPLAESLVTFVRQRKSKVTIEVGSECRITVTGGDNPAALAEKLARIAIDER</sequence>
<accession>A0A7W7CTC1</accession>
<evidence type="ECO:0000313" key="2">
    <source>
        <dbReference type="Proteomes" id="UP000542742"/>
    </source>
</evidence>
<dbReference type="InterPro" id="IPR045428">
    <property type="entry name" value="EACC1"/>
</dbReference>
<name>A0A7W7CTC1_9ACTN</name>
<keyword evidence="2" id="KW-1185">Reference proteome</keyword>
<organism evidence="1 2">
    <name type="scientific">Paractinoplanes abujensis</name>
    <dbReference type="NCBI Taxonomy" id="882441"/>
    <lineage>
        <taxon>Bacteria</taxon>
        <taxon>Bacillati</taxon>
        <taxon>Actinomycetota</taxon>
        <taxon>Actinomycetes</taxon>
        <taxon>Micromonosporales</taxon>
        <taxon>Micromonosporaceae</taxon>
        <taxon>Paractinoplanes</taxon>
    </lineage>
</organism>
<gene>
    <name evidence="1" type="ORF">BKA14_004142</name>
</gene>